<dbReference type="GO" id="GO:1901135">
    <property type="term" value="P:carbohydrate derivative metabolic process"/>
    <property type="evidence" value="ECO:0007669"/>
    <property type="project" value="UniProtKB-ARBA"/>
</dbReference>
<dbReference type="Gene3D" id="1.20.58.460">
    <property type="entry name" value="Hyaluronidase post-catalytic domain-like"/>
    <property type="match status" value="1"/>
</dbReference>
<dbReference type="InterPro" id="IPR048162">
    <property type="entry name" value="O-GlcNAcase_BT_4395-like"/>
</dbReference>
<sequence>MKKVLVFFVCLLLIQVRVMAQDIQVQPSPRQVNVTGKSMAIPVAFRLVGEQEANPHAITLLKQSLGDRLGTEGFPLYVGEKGGRGVRGVKRLIPDHPEGYYLSITDKAIMLAGNDERGTYYAVRTFMQLFHEGHLPFVEIQDYPDVRFRGVVEGFYGTPWSHEARLRQLRFYGENKLNTYIYGPKDDPYHSSPNWRKPYPVKEAARLAELVKVANENEVDFVWAIHPGLDIRWETSDRDSLMAKFEHMYDLGVRSFAVFFDDISGEGAKADRQVELLNYIDDHFVQVKPDVTPLIVCPTEYNKGWARPESGYLATIGEKLNPSVEVMWTGDRVISEITKEGVEWIREQIKRPSYIWWNFPVSDYVRDHLLLGEVYGNGKDIAGSISGFVANPMEWAEASKLAIYCVADYTWNMQSYDRFRSWHRAIRAIMPENVEAFTVFARHNSDLGENVHRFRREESVEIQPVAERFMKGYREGHCDERDFLALQDEFERVAEAADLLLIDRENEALIEEITPWLHQFKILGDVGQEALAMIKAGERGDRELFLRKYNHVKALRKRSYELERQFNQNPYQPGVKTGTTVLQPLVLDVFTEATERFNRQNGTDLPLLADYSPCKLTTNVPQLESLPLQVYPNRVHLTPLLEVVKWPVGGYLQLEFDDAYRIPGTRLNFDVKGDLSWGVMEVSADGETWQTVALTRDTRGRLNGKWEDAPVKFVRFTNTGEGEQQVYLREFYVVFSL</sequence>
<dbReference type="InterPro" id="IPR049478">
    <property type="entry name" value="BT_4395-like_hel"/>
</dbReference>
<proteinExistence type="inferred from homology"/>
<dbReference type="PANTHER" id="PTHR13170:SF16">
    <property type="entry name" value="PROTEIN O-GLCNACASE"/>
    <property type="match status" value="1"/>
</dbReference>
<comment type="similarity">
    <text evidence="3">Belongs to the glycosyl hydrolase 84 family.</text>
</comment>
<feature type="chain" id="PRO_5019456005" evidence="4">
    <location>
        <begin position="21"/>
        <end position="737"/>
    </location>
</feature>
<dbReference type="Gene3D" id="3.20.20.80">
    <property type="entry name" value="Glycosidases"/>
    <property type="match status" value="1"/>
</dbReference>
<dbReference type="NCBIfam" id="NF041654">
    <property type="entry name" value="GlcNAcase"/>
    <property type="match status" value="1"/>
</dbReference>
<keyword evidence="1 3" id="KW-0378">Hydrolase</keyword>
<evidence type="ECO:0000256" key="3">
    <source>
        <dbReference type="PROSITE-ProRule" id="PRU01353"/>
    </source>
</evidence>
<dbReference type="InterPro" id="IPR017853">
    <property type="entry name" value="GH"/>
</dbReference>
<dbReference type="AlphaFoldDB" id="A0A412X7F3"/>
<dbReference type="SUPFAM" id="SSF140657">
    <property type="entry name" value="Hyaluronidase post-catalytic domain-like"/>
    <property type="match status" value="1"/>
</dbReference>
<dbReference type="InterPro" id="IPR011496">
    <property type="entry name" value="O-GlcNAcase_cat"/>
</dbReference>
<dbReference type="GO" id="GO:0015929">
    <property type="term" value="F:hexosaminidase activity"/>
    <property type="evidence" value="ECO:0007669"/>
    <property type="project" value="UniProtKB-ARBA"/>
</dbReference>
<protein>
    <submittedName>
        <fullName evidence="6">O-GlcNAcase</fullName>
    </submittedName>
</protein>
<dbReference type="Pfam" id="PF07555">
    <property type="entry name" value="NAGidase"/>
    <property type="match status" value="1"/>
</dbReference>
<dbReference type="PROSITE" id="PS52009">
    <property type="entry name" value="GH84"/>
    <property type="match status" value="1"/>
</dbReference>
<feature type="signal peptide" evidence="4">
    <location>
        <begin position="1"/>
        <end position="20"/>
    </location>
</feature>
<dbReference type="InterPro" id="IPR013780">
    <property type="entry name" value="Glyco_hydro_b"/>
</dbReference>
<evidence type="ECO:0000313" key="6">
    <source>
        <dbReference type="EMBL" id="RGV36779.1"/>
    </source>
</evidence>
<dbReference type="Pfam" id="PF02838">
    <property type="entry name" value="Glyco_hydro_20b"/>
    <property type="match status" value="1"/>
</dbReference>
<name>A0A412X7F3_9BACT</name>
<dbReference type="EMBL" id="QRZA01000001">
    <property type="protein sequence ID" value="RGV36779.1"/>
    <property type="molecule type" value="Genomic_DNA"/>
</dbReference>
<dbReference type="STRING" id="1121130.GCA_000519105_00374"/>
<dbReference type="Pfam" id="PF18344">
    <property type="entry name" value="CBM32"/>
    <property type="match status" value="1"/>
</dbReference>
<evidence type="ECO:0000256" key="4">
    <source>
        <dbReference type="SAM" id="SignalP"/>
    </source>
</evidence>
<evidence type="ECO:0000313" key="7">
    <source>
        <dbReference type="Proteomes" id="UP000283589"/>
    </source>
</evidence>
<evidence type="ECO:0000259" key="5">
    <source>
        <dbReference type="PROSITE" id="PS52009"/>
    </source>
</evidence>
<dbReference type="RefSeq" id="WP_118258342.1">
    <property type="nucleotide sequence ID" value="NZ_CALBWO010000001.1"/>
</dbReference>
<keyword evidence="2 3" id="KW-0326">Glycosidase</keyword>
<accession>A0A412X7F3</accession>
<dbReference type="Gene3D" id="3.30.379.10">
    <property type="entry name" value="Chitobiase/beta-hexosaminidase domain 2-like"/>
    <property type="match status" value="1"/>
</dbReference>
<dbReference type="InterPro" id="IPR015882">
    <property type="entry name" value="HEX_bac_N"/>
</dbReference>
<keyword evidence="4" id="KW-0732">Signal</keyword>
<dbReference type="PANTHER" id="PTHR13170">
    <property type="entry name" value="O-GLCNACASE"/>
    <property type="match status" value="1"/>
</dbReference>
<dbReference type="SUPFAM" id="SSF51445">
    <property type="entry name" value="(Trans)glycosidases"/>
    <property type="match status" value="1"/>
</dbReference>
<dbReference type="Proteomes" id="UP000283589">
    <property type="component" value="Unassembled WGS sequence"/>
</dbReference>
<evidence type="ECO:0000256" key="2">
    <source>
        <dbReference type="ARBA" id="ARBA00023295"/>
    </source>
</evidence>
<gene>
    <name evidence="6" type="ORF">DWW18_00895</name>
</gene>
<feature type="domain" description="GH84" evidence="5">
    <location>
        <begin position="147"/>
        <end position="414"/>
    </location>
</feature>
<comment type="caution">
    <text evidence="6">The sequence shown here is derived from an EMBL/GenBank/DDBJ whole genome shotgun (WGS) entry which is preliminary data.</text>
</comment>
<dbReference type="InterPro" id="IPR029018">
    <property type="entry name" value="Hex-like_dom2"/>
</dbReference>
<dbReference type="Pfam" id="PF21809">
    <property type="entry name" value="Glyco_hydro_84_hel"/>
    <property type="match status" value="1"/>
</dbReference>
<dbReference type="SUPFAM" id="SSF55545">
    <property type="entry name" value="beta-N-acetylhexosaminidase-like domain"/>
    <property type="match status" value="1"/>
</dbReference>
<evidence type="ECO:0000256" key="1">
    <source>
        <dbReference type="ARBA" id="ARBA00022801"/>
    </source>
</evidence>
<dbReference type="Gene3D" id="2.60.40.1180">
    <property type="entry name" value="Golgi alpha-mannosidase II"/>
    <property type="match status" value="1"/>
</dbReference>
<reference evidence="6 7" key="1">
    <citation type="submission" date="2018-08" db="EMBL/GenBank/DDBJ databases">
        <title>A genome reference for cultivated species of the human gut microbiota.</title>
        <authorList>
            <person name="Zou Y."/>
            <person name="Xue W."/>
            <person name="Luo G."/>
        </authorList>
    </citation>
    <scope>NUCLEOTIDE SEQUENCE [LARGE SCALE GENOMIC DNA]</scope>
    <source>
        <strain evidence="6 7">AF14-49</strain>
    </source>
</reference>
<feature type="active site" description="Proton donor" evidence="3">
    <location>
        <position position="262"/>
    </location>
</feature>
<dbReference type="GO" id="GO:0005975">
    <property type="term" value="P:carbohydrate metabolic process"/>
    <property type="evidence" value="ECO:0007669"/>
    <property type="project" value="UniProtKB-ARBA"/>
</dbReference>
<organism evidence="6 7">
    <name type="scientific">Butyricimonas virosa</name>
    <dbReference type="NCBI Taxonomy" id="544645"/>
    <lineage>
        <taxon>Bacteria</taxon>
        <taxon>Pseudomonadati</taxon>
        <taxon>Bacteroidota</taxon>
        <taxon>Bacteroidia</taxon>
        <taxon>Bacteroidales</taxon>
        <taxon>Odoribacteraceae</taxon>
        <taxon>Butyricimonas</taxon>
    </lineage>
</organism>
<dbReference type="InterPro" id="IPR051822">
    <property type="entry name" value="Glycosyl_Hydrolase_84"/>
</dbReference>